<evidence type="ECO:0000313" key="13">
    <source>
        <dbReference type="EMBL" id="SFL43590.1"/>
    </source>
</evidence>
<evidence type="ECO:0000313" key="14">
    <source>
        <dbReference type="Proteomes" id="UP000198565"/>
    </source>
</evidence>
<dbReference type="InterPro" id="IPR017853">
    <property type="entry name" value="GH"/>
</dbReference>
<dbReference type="GO" id="GO:0009986">
    <property type="term" value="C:cell surface"/>
    <property type="evidence" value="ECO:0007669"/>
    <property type="project" value="TreeGrafter"/>
</dbReference>
<dbReference type="Pfam" id="PF00150">
    <property type="entry name" value="Cellulase"/>
    <property type="match status" value="1"/>
</dbReference>
<evidence type="ECO:0000256" key="8">
    <source>
        <dbReference type="SAM" id="Phobius"/>
    </source>
</evidence>
<evidence type="ECO:0000256" key="9">
    <source>
        <dbReference type="SAM" id="SignalP"/>
    </source>
</evidence>
<feature type="domain" description="Carbohydrate binding X2" evidence="11">
    <location>
        <begin position="367"/>
        <end position="451"/>
    </location>
</feature>
<dbReference type="RefSeq" id="WP_091480758.1">
    <property type="nucleotide sequence ID" value="NZ_FOTR01000001.1"/>
</dbReference>
<feature type="compositionally biased region" description="Polar residues" evidence="7">
    <location>
        <begin position="630"/>
        <end position="650"/>
    </location>
</feature>
<evidence type="ECO:0000256" key="3">
    <source>
        <dbReference type="ARBA" id="ARBA00023001"/>
    </source>
</evidence>
<dbReference type="PANTHER" id="PTHR31297:SF17">
    <property type="entry name" value="ENDOGLUCANASE"/>
    <property type="match status" value="1"/>
</dbReference>
<accession>A0A1I4HPB0</accession>
<sequence>MKKKFTLTMLILVFLLSITSISTFAEEDSTEEIDIQTYAENMQPGWNLGNTYDAVGEDETAWGNPFVTKDLIKKIADDGFKSIRIPITFDQRMEESGEFEIDEDYLNRVDQTVQWALEEDLYVMINIHHDSWIWIESGMQDNHEQTVERFKAIWIKLAERFKDDSIKLMFESINEPRFLGTEEESQQYLDELNTHFHQIVRESGGNNDTRPLVLPTLDTGSEPEKINPLYDFIKDLEDPNIIATVHYYGFWPFSVNVAGYTRFEQDTKNDIHTVFDRVHDTFTANGIPTVIGEHGLLGFDVETGVIQQGEKLKFFEYMLHYAQEKELVHMLWDNGQHLNRNTLEWSDQEFLNILQTSWNTRSAVPSDNFIYLKESEPVTDKPITFELHGNDFKKIYHGDQVLEEGSDYQIEENTITFSEKLLSSLVTEDDLGTISTLTVTFSDGVDWDINVRVYQTPVLEETEGTTSEFQIPTNFNGDQLATMEAYYPDGSNAGPQDWTGFKEFGYAFTPNYDEGFIGLKDTFFNEIEDGEVDLTFHFWSGETVDYTIEKDRESITTLVEEETEPVEEEATEDDPVEEETENDSTQEEKSPDKEEEATEKEESESTDQTNESSEEEMPTAADNDNHTDSEVPSDQQIASKSNENNRLPDTATTSFNTMGIGLFSLLFGIGSLFWYRKKKTV</sequence>
<dbReference type="PANTHER" id="PTHR31297">
    <property type="entry name" value="GLUCAN ENDO-1,6-BETA-GLUCOSIDASE B"/>
    <property type="match status" value="1"/>
</dbReference>
<feature type="chain" id="PRO_5011578383" evidence="9">
    <location>
        <begin position="26"/>
        <end position="681"/>
    </location>
</feature>
<dbReference type="InterPro" id="IPR013783">
    <property type="entry name" value="Ig-like_fold"/>
</dbReference>
<dbReference type="Pfam" id="PF18448">
    <property type="entry name" value="CBM46"/>
    <property type="match status" value="1"/>
</dbReference>
<feature type="transmembrane region" description="Helical" evidence="8">
    <location>
        <begin position="655"/>
        <end position="675"/>
    </location>
</feature>
<dbReference type="Gene3D" id="2.60.40.10">
    <property type="entry name" value="Immunoglobulins"/>
    <property type="match status" value="1"/>
</dbReference>
<keyword evidence="6" id="KW-0624">Polysaccharide degradation</keyword>
<keyword evidence="5" id="KW-0326">Glycosidase</keyword>
<keyword evidence="3" id="KW-0136">Cellulose degradation</keyword>
<feature type="compositionally biased region" description="Acidic residues" evidence="7">
    <location>
        <begin position="593"/>
        <end position="605"/>
    </location>
</feature>
<feature type="compositionally biased region" description="Acidic residues" evidence="7">
    <location>
        <begin position="559"/>
        <end position="585"/>
    </location>
</feature>
<dbReference type="SUPFAM" id="SSF51445">
    <property type="entry name" value="(Trans)glycosidases"/>
    <property type="match status" value="1"/>
</dbReference>
<name>A0A1I4HPB0_9BACI</name>
<dbReference type="InterPro" id="IPR001547">
    <property type="entry name" value="Glyco_hydro_5"/>
</dbReference>
<dbReference type="Gene3D" id="3.20.20.80">
    <property type="entry name" value="Glycosidases"/>
    <property type="match status" value="1"/>
</dbReference>
<keyword evidence="4" id="KW-0119">Carbohydrate metabolism</keyword>
<dbReference type="EMBL" id="FOTR01000001">
    <property type="protein sequence ID" value="SFL43590.1"/>
    <property type="molecule type" value="Genomic_DNA"/>
</dbReference>
<feature type="domain" description="Glycoside hydrolase family 5" evidence="10">
    <location>
        <begin position="59"/>
        <end position="337"/>
    </location>
</feature>
<evidence type="ECO:0000256" key="2">
    <source>
        <dbReference type="ARBA" id="ARBA00022801"/>
    </source>
</evidence>
<evidence type="ECO:0000256" key="5">
    <source>
        <dbReference type="ARBA" id="ARBA00023295"/>
    </source>
</evidence>
<dbReference type="InterPro" id="IPR014756">
    <property type="entry name" value="Ig_E-set"/>
</dbReference>
<dbReference type="OrthoDB" id="9800955at2"/>
<evidence type="ECO:0000256" key="4">
    <source>
        <dbReference type="ARBA" id="ARBA00023277"/>
    </source>
</evidence>
<evidence type="ECO:0000259" key="12">
    <source>
        <dbReference type="Pfam" id="PF18448"/>
    </source>
</evidence>
<organism evidence="13 14">
    <name type="scientific">Gracilibacillus orientalis</name>
    <dbReference type="NCBI Taxonomy" id="334253"/>
    <lineage>
        <taxon>Bacteria</taxon>
        <taxon>Bacillati</taxon>
        <taxon>Bacillota</taxon>
        <taxon>Bacilli</taxon>
        <taxon>Bacillales</taxon>
        <taxon>Bacillaceae</taxon>
        <taxon>Gracilibacillus</taxon>
    </lineage>
</organism>
<dbReference type="GO" id="GO:0008422">
    <property type="term" value="F:beta-glucosidase activity"/>
    <property type="evidence" value="ECO:0007669"/>
    <property type="project" value="TreeGrafter"/>
</dbReference>
<dbReference type="PROSITE" id="PS00659">
    <property type="entry name" value="GLYCOSYL_HYDROL_F5"/>
    <property type="match status" value="1"/>
</dbReference>
<dbReference type="Proteomes" id="UP000198565">
    <property type="component" value="Unassembled WGS sequence"/>
</dbReference>
<evidence type="ECO:0000256" key="1">
    <source>
        <dbReference type="ARBA" id="ARBA00022729"/>
    </source>
</evidence>
<evidence type="ECO:0000259" key="11">
    <source>
        <dbReference type="Pfam" id="PF03442"/>
    </source>
</evidence>
<feature type="signal peptide" evidence="9">
    <location>
        <begin position="1"/>
        <end position="25"/>
    </location>
</feature>
<keyword evidence="8" id="KW-1133">Transmembrane helix</keyword>
<dbReference type="SUPFAM" id="SSF81296">
    <property type="entry name" value="E set domains"/>
    <property type="match status" value="1"/>
</dbReference>
<dbReference type="InterPro" id="IPR005102">
    <property type="entry name" value="Carbo-bd_X2"/>
</dbReference>
<reference evidence="14" key="1">
    <citation type="submission" date="2016-10" db="EMBL/GenBank/DDBJ databases">
        <authorList>
            <person name="Varghese N."/>
            <person name="Submissions S."/>
        </authorList>
    </citation>
    <scope>NUCLEOTIDE SEQUENCE [LARGE SCALE GENOMIC DNA]</scope>
    <source>
        <strain evidence="14">CGMCC 1.4250</strain>
    </source>
</reference>
<dbReference type="NCBIfam" id="TIGR01167">
    <property type="entry name" value="LPXTG_anchor"/>
    <property type="match status" value="1"/>
</dbReference>
<dbReference type="AlphaFoldDB" id="A0A1I4HPB0"/>
<dbReference type="Pfam" id="PF03442">
    <property type="entry name" value="CBM_X2"/>
    <property type="match status" value="1"/>
</dbReference>
<keyword evidence="1 9" id="KW-0732">Signal</keyword>
<dbReference type="InterPro" id="IPR018087">
    <property type="entry name" value="Glyco_hydro_5_CS"/>
</dbReference>
<protein>
    <submittedName>
        <fullName evidence="13">Endoglucanase</fullName>
    </submittedName>
</protein>
<dbReference type="InterPro" id="IPR050386">
    <property type="entry name" value="Glycosyl_hydrolase_5"/>
</dbReference>
<keyword evidence="8" id="KW-0472">Membrane</keyword>
<gene>
    <name evidence="13" type="ORF">SAMN04487943_101539</name>
</gene>
<keyword evidence="2" id="KW-0378">Hydrolase</keyword>
<keyword evidence="14" id="KW-1185">Reference proteome</keyword>
<dbReference type="GO" id="GO:0005576">
    <property type="term" value="C:extracellular region"/>
    <property type="evidence" value="ECO:0007669"/>
    <property type="project" value="TreeGrafter"/>
</dbReference>
<dbReference type="STRING" id="334253.SAMN04487943_101539"/>
<feature type="region of interest" description="Disordered" evidence="7">
    <location>
        <begin position="557"/>
        <end position="650"/>
    </location>
</feature>
<dbReference type="GO" id="GO:0030245">
    <property type="term" value="P:cellulose catabolic process"/>
    <property type="evidence" value="ECO:0007669"/>
    <property type="project" value="UniProtKB-KW"/>
</dbReference>
<evidence type="ECO:0000256" key="7">
    <source>
        <dbReference type="SAM" id="MobiDB-lite"/>
    </source>
</evidence>
<keyword evidence="8" id="KW-0812">Transmembrane</keyword>
<evidence type="ECO:0000256" key="6">
    <source>
        <dbReference type="ARBA" id="ARBA00023326"/>
    </source>
</evidence>
<feature type="domain" description="Endoglucanase B carbohydrate binding" evidence="12">
    <location>
        <begin position="456"/>
        <end position="556"/>
    </location>
</feature>
<proteinExistence type="predicted"/>
<evidence type="ECO:0000259" key="10">
    <source>
        <dbReference type="Pfam" id="PF00150"/>
    </source>
</evidence>
<dbReference type="InterPro" id="IPR040946">
    <property type="entry name" value="CBM46"/>
</dbReference>